<gene>
    <name evidence="1" type="ORF">JBL43_09945</name>
</gene>
<name>A0ABS0WRI9_9FLAO</name>
<sequence>MIKLYLYINKLLLKKIILILLFLPLVVPAQTIRNFSNEFLSIGVDASAFGMGKAVTASSNDVNSIYWNPAGLVGLNDYQGSLMHAEYFQGIANYDYIGFAKPINDESTIAIAVMRFGVDDILNTTQLIQDGQINYDRVSLFSAADWAVNVAYAKKLIVKDLNVGVNAKIVRRNIGGFASSIGFGLDAGLQFKRNNWQFGLMLRDITTTFNAWSFDDDELNNIIDIYNNLNESILNDGNPDNDDEIIPTVTPEKIELTKPKAQLGIARKFSISRDFNLLTALDLNMRFAQTNDVISSSFVSVSPAFGFQLDYIGRVYLRGGINNLQNQTDFDNSESLSLEPNFGVGFNYKGISIDYALTNIGGASGTLFSNVFSLKVDVSYFR</sequence>
<proteinExistence type="predicted"/>
<reference evidence="1 2" key="1">
    <citation type="submission" date="2020-12" db="EMBL/GenBank/DDBJ databases">
        <title>Aureibaculum luteum sp. nov. and Aureibaculum flavum sp. nov., novel members of the family Flavobacteriaceae isolated from Antarctic intertidal sediments.</title>
        <authorList>
            <person name="He X."/>
            <person name="Zhang X."/>
        </authorList>
    </citation>
    <scope>NUCLEOTIDE SEQUENCE [LARGE SCALE GENOMIC DNA]</scope>
    <source>
        <strain evidence="1 2">A20</strain>
    </source>
</reference>
<dbReference type="EMBL" id="JAEHFJ010000004">
    <property type="protein sequence ID" value="MBJ2174559.1"/>
    <property type="molecule type" value="Genomic_DNA"/>
</dbReference>
<organism evidence="1 2">
    <name type="scientific">Aureibaculum flavum</name>
    <dbReference type="NCBI Taxonomy" id="2795986"/>
    <lineage>
        <taxon>Bacteria</taxon>
        <taxon>Pseudomonadati</taxon>
        <taxon>Bacteroidota</taxon>
        <taxon>Flavobacteriia</taxon>
        <taxon>Flavobacteriales</taxon>
        <taxon>Flavobacteriaceae</taxon>
        <taxon>Aureibaculum</taxon>
    </lineage>
</organism>
<protein>
    <submittedName>
        <fullName evidence="1">PorV/PorQ family protein</fullName>
    </submittedName>
</protein>
<dbReference type="Proteomes" id="UP000623301">
    <property type="component" value="Unassembled WGS sequence"/>
</dbReference>
<dbReference type="NCBIfam" id="NF033709">
    <property type="entry name" value="PorV_fam"/>
    <property type="match status" value="1"/>
</dbReference>
<accession>A0ABS0WRI9</accession>
<evidence type="ECO:0000313" key="2">
    <source>
        <dbReference type="Proteomes" id="UP000623301"/>
    </source>
</evidence>
<keyword evidence="2" id="KW-1185">Reference proteome</keyword>
<dbReference type="Gene3D" id="2.40.160.60">
    <property type="entry name" value="Outer membrane protein transport protein (OMPP1/FadL/TodX)"/>
    <property type="match status" value="1"/>
</dbReference>
<comment type="caution">
    <text evidence="1">The sequence shown here is derived from an EMBL/GenBank/DDBJ whole genome shotgun (WGS) entry which is preliminary data.</text>
</comment>
<evidence type="ECO:0000313" key="1">
    <source>
        <dbReference type="EMBL" id="MBJ2174559.1"/>
    </source>
</evidence>